<dbReference type="InterPro" id="IPR036291">
    <property type="entry name" value="NAD(P)-bd_dom_sf"/>
</dbReference>
<evidence type="ECO:0000256" key="3">
    <source>
        <dbReference type="ARBA" id="ARBA00023002"/>
    </source>
</evidence>
<dbReference type="Gene3D" id="1.10.1040.10">
    <property type="entry name" value="N-(1-d-carboxylethyl)-l-norvaline Dehydrogenase, domain 2"/>
    <property type="match status" value="1"/>
</dbReference>
<protein>
    <recommendedName>
        <fullName evidence="4">3-hydroxybutyryl-CoA dehydrogenase</fullName>
    </recommendedName>
</protein>
<dbReference type="RefSeq" id="WP_117527308.1">
    <property type="nucleotide sequence ID" value="NZ_JAAXCM010000064.1"/>
</dbReference>
<dbReference type="InterPro" id="IPR006108">
    <property type="entry name" value="3HC_DH_C"/>
</dbReference>
<dbReference type="InterPro" id="IPR006180">
    <property type="entry name" value="3-OHacyl-CoA_DH_CS"/>
</dbReference>
<feature type="binding site" evidence="6">
    <location>
        <position position="146"/>
    </location>
    <ligand>
        <name>NAD(+)</name>
        <dbReference type="ChEBI" id="CHEBI:57540"/>
    </ligand>
</feature>
<feature type="binding site" evidence="6">
    <location>
        <position position="36"/>
    </location>
    <ligand>
        <name>NAD(+)</name>
        <dbReference type="ChEBI" id="CHEBI:57540"/>
    </ligand>
</feature>
<evidence type="ECO:0000313" key="10">
    <source>
        <dbReference type="Proteomes" id="UP000260773"/>
    </source>
</evidence>
<gene>
    <name evidence="9" type="ORF">DW070_03780</name>
</gene>
<feature type="binding site" evidence="6">
    <location>
        <position position="122"/>
    </location>
    <ligand>
        <name>NAD(+)</name>
        <dbReference type="ChEBI" id="CHEBI:57540"/>
    </ligand>
</feature>
<evidence type="ECO:0000313" key="9">
    <source>
        <dbReference type="EMBL" id="RGB81270.1"/>
    </source>
</evidence>
<dbReference type="PIRSF" id="PIRSF000105">
    <property type="entry name" value="HCDH"/>
    <property type="match status" value="1"/>
</dbReference>
<feature type="domain" description="3-hydroxyacyl-CoA dehydrogenase NAD binding" evidence="8">
    <location>
        <begin position="9"/>
        <end position="187"/>
    </location>
</feature>
<evidence type="ECO:0000256" key="4">
    <source>
        <dbReference type="ARBA" id="ARBA00067747"/>
    </source>
</evidence>
<dbReference type="AlphaFoldDB" id="A0A3E2TR95"/>
<comment type="pathway">
    <text evidence="1">Lipid metabolism; butanoate metabolism.</text>
</comment>
<dbReference type="UniPathway" id="UPA00863"/>
<dbReference type="GO" id="GO:0019605">
    <property type="term" value="P:butyrate metabolic process"/>
    <property type="evidence" value="ECO:0007669"/>
    <property type="project" value="UniProtKB-UniPathway"/>
</dbReference>
<feature type="binding site" evidence="6">
    <location>
        <position position="95"/>
    </location>
    <ligand>
        <name>NAD(+)</name>
        <dbReference type="ChEBI" id="CHEBI:57540"/>
    </ligand>
</feature>
<feature type="binding site" evidence="6">
    <location>
        <position position="280"/>
    </location>
    <ligand>
        <name>NAD(+)</name>
        <dbReference type="ChEBI" id="CHEBI:57540"/>
    </ligand>
</feature>
<comment type="similarity">
    <text evidence="2">Belongs to the 3-hydroxyacyl-CoA dehydrogenase family.</text>
</comment>
<feature type="domain" description="3-hydroxyacyl-CoA dehydrogenase C-terminal" evidence="7">
    <location>
        <begin position="190"/>
        <end position="288"/>
    </location>
</feature>
<evidence type="ECO:0000256" key="1">
    <source>
        <dbReference type="ARBA" id="ARBA00005086"/>
    </source>
</evidence>
<evidence type="ECO:0000259" key="7">
    <source>
        <dbReference type="Pfam" id="PF00725"/>
    </source>
</evidence>
<dbReference type="InterPro" id="IPR006176">
    <property type="entry name" value="3-OHacyl-CoA_DH_NAD-bd"/>
</dbReference>
<dbReference type="GeneID" id="74988632"/>
<dbReference type="GO" id="GO:0016616">
    <property type="term" value="F:oxidoreductase activity, acting on the CH-OH group of donors, NAD or NADP as acceptor"/>
    <property type="evidence" value="ECO:0007669"/>
    <property type="project" value="InterPro"/>
</dbReference>
<evidence type="ECO:0000256" key="2">
    <source>
        <dbReference type="ARBA" id="ARBA00009463"/>
    </source>
</evidence>
<sequence length="323" mass="35394">MTLDEIKVVGIAGAGTMGASMAQIFAQYGYTVIIYDAFEAGLERGKHLVEINQASLVEAGDITAEQSAEIKTKLSFTGDINDLKDCDIIVESVLERLDVKQDFWVKAEAVVSPDCILATNTSGLSINKIFANCKDKTRACGMHWFNPPHIVPLIEVINNDETKQEIADTVYQLSLKIGKKPIYVKKDALGFIGNRIQAAILREAVYIVEQGIGDYKDVDGAMKYGLGFRYACLGPCEVVDQGGLDVHHHIATYLWEDLSDAKYPSGEFEAIYQAGNYGVKTGKGFYDYSGDKADKAIEARDAMYLAMAKCNPTGVGEEHGYEN</sequence>
<proteinExistence type="inferred from homology"/>
<feature type="binding site" evidence="6">
    <location>
        <begin position="13"/>
        <end position="18"/>
    </location>
    <ligand>
        <name>NAD(+)</name>
        <dbReference type="ChEBI" id="CHEBI:57540"/>
    </ligand>
</feature>
<evidence type="ECO:0000259" key="8">
    <source>
        <dbReference type="Pfam" id="PF02737"/>
    </source>
</evidence>
<dbReference type="InterPro" id="IPR013328">
    <property type="entry name" value="6PGD_dom2"/>
</dbReference>
<dbReference type="InterPro" id="IPR022694">
    <property type="entry name" value="3-OHacyl-CoA_DH"/>
</dbReference>
<feature type="binding site" evidence="6">
    <location>
        <position position="100"/>
    </location>
    <ligand>
        <name>NAD(+)</name>
        <dbReference type="ChEBI" id="CHEBI:57540"/>
    </ligand>
</feature>
<dbReference type="InterPro" id="IPR008927">
    <property type="entry name" value="6-PGluconate_DH-like_C_sf"/>
</dbReference>
<dbReference type="PROSITE" id="PS00067">
    <property type="entry name" value="3HCDH"/>
    <property type="match status" value="1"/>
</dbReference>
<keyword evidence="6" id="KW-0520">NAD</keyword>
<dbReference type="Proteomes" id="UP000260773">
    <property type="component" value="Unassembled WGS sequence"/>
</dbReference>
<dbReference type="SUPFAM" id="SSF48179">
    <property type="entry name" value="6-phosphogluconate dehydrogenase C-terminal domain-like"/>
    <property type="match status" value="1"/>
</dbReference>
<dbReference type="EMBL" id="QVEP01000006">
    <property type="protein sequence ID" value="RGB81270.1"/>
    <property type="molecule type" value="Genomic_DNA"/>
</dbReference>
<organism evidence="9 10">
    <name type="scientific">Coprococcus catus</name>
    <dbReference type="NCBI Taxonomy" id="116085"/>
    <lineage>
        <taxon>Bacteria</taxon>
        <taxon>Bacillati</taxon>
        <taxon>Bacillota</taxon>
        <taxon>Clostridia</taxon>
        <taxon>Lachnospirales</taxon>
        <taxon>Lachnospiraceae</taxon>
        <taxon>Coprococcus</taxon>
    </lineage>
</organism>
<dbReference type="Pfam" id="PF00725">
    <property type="entry name" value="3HCDH"/>
    <property type="match status" value="1"/>
</dbReference>
<feature type="site" description="Important for catalytic activity" evidence="5">
    <location>
        <position position="143"/>
    </location>
</feature>
<dbReference type="FunFam" id="3.40.50.720:FF:000009">
    <property type="entry name" value="Fatty oxidation complex, alpha subunit"/>
    <property type="match status" value="1"/>
</dbReference>
<dbReference type="SUPFAM" id="SSF51735">
    <property type="entry name" value="NAD(P)-binding Rossmann-fold domains"/>
    <property type="match status" value="1"/>
</dbReference>
<dbReference type="Gene3D" id="3.40.50.720">
    <property type="entry name" value="NAD(P)-binding Rossmann-like Domain"/>
    <property type="match status" value="1"/>
</dbReference>
<name>A0A3E2TR95_9FIRM</name>
<reference evidence="9 10" key="1">
    <citation type="submission" date="2018-08" db="EMBL/GenBank/DDBJ databases">
        <title>A genome reference for cultivated species of the human gut microbiota.</title>
        <authorList>
            <person name="Zou Y."/>
            <person name="Xue W."/>
            <person name="Luo G."/>
        </authorList>
    </citation>
    <scope>NUCLEOTIDE SEQUENCE [LARGE SCALE GENOMIC DNA]</scope>
    <source>
        <strain evidence="9 10">AF45-17</strain>
    </source>
</reference>
<keyword evidence="3" id="KW-0560">Oxidoreductase</keyword>
<dbReference type="Pfam" id="PF02737">
    <property type="entry name" value="3HCDH_N"/>
    <property type="match status" value="1"/>
</dbReference>
<dbReference type="GO" id="GO:0070403">
    <property type="term" value="F:NAD+ binding"/>
    <property type="evidence" value="ECO:0007669"/>
    <property type="project" value="InterPro"/>
</dbReference>
<accession>A0A3E2TR95</accession>
<evidence type="ECO:0000256" key="5">
    <source>
        <dbReference type="PIRSR" id="PIRSR000105-1"/>
    </source>
</evidence>
<dbReference type="PANTHER" id="PTHR48075">
    <property type="entry name" value="3-HYDROXYACYL-COA DEHYDROGENASE FAMILY PROTEIN"/>
    <property type="match status" value="1"/>
</dbReference>
<comment type="caution">
    <text evidence="9">The sequence shown here is derived from an EMBL/GenBank/DDBJ whole genome shotgun (WGS) entry which is preliminary data.</text>
</comment>
<evidence type="ECO:0000256" key="6">
    <source>
        <dbReference type="PIRSR" id="PIRSR000105-2"/>
    </source>
</evidence>
<dbReference type="PANTHER" id="PTHR48075:SF5">
    <property type="entry name" value="3-HYDROXYBUTYRYL-COA DEHYDROGENASE"/>
    <property type="match status" value="1"/>
</dbReference>